<dbReference type="EMBL" id="RBNJ01000138">
    <property type="protein sequence ID" value="RUS35319.1"/>
    <property type="molecule type" value="Genomic_DNA"/>
</dbReference>
<evidence type="ECO:0000313" key="5">
    <source>
        <dbReference type="EMBL" id="RUS35319.1"/>
    </source>
</evidence>
<comment type="subcellular location">
    <subcellularLocation>
        <location evidence="1">Host cell</location>
    </subcellularLocation>
    <subcellularLocation>
        <location evidence="2">Secreted</location>
    </subcellularLocation>
</comment>
<keyword evidence="6" id="KW-1185">Reference proteome</keyword>
<evidence type="ECO:0000256" key="1">
    <source>
        <dbReference type="ARBA" id="ARBA00004340"/>
    </source>
</evidence>
<organism evidence="5 6">
    <name type="scientific">Jimgerdemannia flammicorona</name>
    <dbReference type="NCBI Taxonomy" id="994334"/>
    <lineage>
        <taxon>Eukaryota</taxon>
        <taxon>Fungi</taxon>
        <taxon>Fungi incertae sedis</taxon>
        <taxon>Mucoromycota</taxon>
        <taxon>Mucoromycotina</taxon>
        <taxon>Endogonomycetes</taxon>
        <taxon>Endogonales</taxon>
        <taxon>Endogonaceae</taxon>
        <taxon>Jimgerdemannia</taxon>
    </lineage>
</organism>
<name>A0A433QZU9_9FUNG</name>
<dbReference type="GO" id="GO:0005576">
    <property type="term" value="C:extracellular region"/>
    <property type="evidence" value="ECO:0007669"/>
    <property type="project" value="UniProtKB-SubCell"/>
</dbReference>
<dbReference type="Proteomes" id="UP000274822">
    <property type="component" value="Unassembled WGS sequence"/>
</dbReference>
<evidence type="ECO:0000313" key="6">
    <source>
        <dbReference type="Proteomes" id="UP000274822"/>
    </source>
</evidence>
<protein>
    <recommendedName>
        <fullName evidence="4">Crinkler effector protein N-terminal domain-containing protein</fullName>
    </recommendedName>
</protein>
<accession>A0A433QZU9</accession>
<proteinExistence type="predicted"/>
<dbReference type="AlphaFoldDB" id="A0A433QZU9"/>
<dbReference type="Pfam" id="PF20147">
    <property type="entry name" value="Crinkler"/>
    <property type="match status" value="1"/>
</dbReference>
<gene>
    <name evidence="5" type="ORF">BC938DRAFT_472569</name>
</gene>
<dbReference type="InterPro" id="IPR045379">
    <property type="entry name" value="Crinkler_N"/>
</dbReference>
<reference evidence="5 6" key="1">
    <citation type="journal article" date="2018" name="New Phytol.">
        <title>Phylogenomics of Endogonaceae and evolution of mycorrhizas within Mucoromycota.</title>
        <authorList>
            <person name="Chang Y."/>
            <person name="Desiro A."/>
            <person name="Na H."/>
            <person name="Sandor L."/>
            <person name="Lipzen A."/>
            <person name="Clum A."/>
            <person name="Barry K."/>
            <person name="Grigoriev I.V."/>
            <person name="Martin F.M."/>
            <person name="Stajich J.E."/>
            <person name="Smith M.E."/>
            <person name="Bonito G."/>
            <person name="Spatafora J.W."/>
        </authorList>
    </citation>
    <scope>NUCLEOTIDE SEQUENCE [LARGE SCALE GENOMIC DNA]</scope>
    <source>
        <strain evidence="5 6">AD002</strain>
    </source>
</reference>
<sequence length="350" mass="39690">MSHSRHGIYFVENMIMIKIVASDILDNSFDGDKTIPRTKADKLPDVCLPNSFNMSITLNYLIYGDSSPLHQNFPMEIRKTKSFGTLKDLIKEKCSPELDHITAKNLELWMVDIPLDNPNVLLTALKADPMATIDTVLKGVNLPVAHKVQKYFSEPLDDGHIHIIVECPHASKRALPDVTPPLFQYVYLAFRPRYPTTPIHQTIYVKASTTRNNTNSKYVYLKICHMISAISSPSKCSRGAEDTGIHYQEYDDISDYPVIPRQDNKDSPAIVLRKRPLRVDYMIPDSPNTVVTDSSYILSSPYSDATVSKASNDSCMDYFIGPGIIEWNLDDYLSRWMIGKNDISSKCREY</sequence>
<dbReference type="GO" id="GO:0043657">
    <property type="term" value="C:host cell"/>
    <property type="evidence" value="ECO:0007669"/>
    <property type="project" value="UniProtKB-SubCell"/>
</dbReference>
<evidence type="ECO:0000259" key="4">
    <source>
        <dbReference type="Pfam" id="PF20147"/>
    </source>
</evidence>
<keyword evidence="3" id="KW-0964">Secreted</keyword>
<evidence type="ECO:0000256" key="2">
    <source>
        <dbReference type="ARBA" id="ARBA00004613"/>
    </source>
</evidence>
<evidence type="ECO:0000256" key="3">
    <source>
        <dbReference type="ARBA" id="ARBA00022525"/>
    </source>
</evidence>
<feature type="domain" description="Crinkler effector protein N-terminal" evidence="4">
    <location>
        <begin position="56"/>
        <end position="166"/>
    </location>
</feature>
<comment type="caution">
    <text evidence="5">The sequence shown here is derived from an EMBL/GenBank/DDBJ whole genome shotgun (WGS) entry which is preliminary data.</text>
</comment>